<dbReference type="InterPro" id="IPR004839">
    <property type="entry name" value="Aminotransferase_I/II_large"/>
</dbReference>
<evidence type="ECO:0000259" key="3">
    <source>
        <dbReference type="Pfam" id="PF00155"/>
    </source>
</evidence>
<evidence type="ECO:0000313" key="4">
    <source>
        <dbReference type="EMBL" id="MBC8208558.1"/>
    </source>
</evidence>
<name>A0A8J6N843_9BACT</name>
<dbReference type="InterPro" id="IPR015421">
    <property type="entry name" value="PyrdxlP-dep_Trfase_major"/>
</dbReference>
<keyword evidence="4" id="KW-0032">Aminotransferase</keyword>
<accession>A0A8J6N843</accession>
<protein>
    <submittedName>
        <fullName evidence="4">Aminotransferase class I/II-fold pyridoxal phosphate-dependent enzyme</fullName>
    </submittedName>
</protein>
<proteinExistence type="predicted"/>
<dbReference type="EMBL" id="JACNLK010000045">
    <property type="protein sequence ID" value="MBC8208558.1"/>
    <property type="molecule type" value="Genomic_DNA"/>
</dbReference>
<dbReference type="InterPro" id="IPR050087">
    <property type="entry name" value="AON_synthase_class-II"/>
</dbReference>
<reference evidence="4 5" key="1">
    <citation type="submission" date="2020-08" db="EMBL/GenBank/DDBJ databases">
        <title>Bridging the membrane lipid divide: bacteria of the FCB group superphylum have the potential to synthesize archaeal ether lipids.</title>
        <authorList>
            <person name="Villanueva L."/>
            <person name="Von Meijenfeldt F.A.B."/>
            <person name="Westbye A.B."/>
            <person name="Yadav S."/>
            <person name="Hopmans E.C."/>
            <person name="Dutilh B.E."/>
            <person name="Sinninghe Damste J.S."/>
        </authorList>
    </citation>
    <scope>NUCLEOTIDE SEQUENCE [LARGE SCALE GENOMIC DNA]</scope>
    <source>
        <strain evidence="4">NIOZ-UU81</strain>
    </source>
</reference>
<sequence length="407" mass="44281">MGQDKLSKVLHESLQQLDQKGIHKGSEKVITAIHGATDGLGPRYSLAGYGRRKFLRMNSNSYLGLSLHTKIIKAEEEAVRAFGTGPGAVRFISGTLAPHVQLEKQLAQFHGRPEAMIFSAAYAAIMGVIPQLINEETIVLSDALNHNSIINSIRLARPAQKIVYQHLDMADLEKKIQSCQGQARRLLVISDGVFSMRGDSVPLAEVTALCRKYQGVFAEGITTIIDDSHGVGAFGRSGRGVEEYSNARADILVATLGKALGVNGGYVVATTPVINYLRQTSPFYIYSNPITPPEAAAAAAALSLLDSGEGRELLATMRHMGKRFRAGLLDAGYEVLSGDHPIIPLMLRDTVKTKALVRHLFEHNVLVTGLNYPVVPQGDEEIRFQVSASHTERDIDYVLQILAQFTA</sequence>
<feature type="domain" description="Aminotransferase class I/classII large" evidence="3">
    <location>
        <begin position="53"/>
        <end position="401"/>
    </location>
</feature>
<organism evidence="4 5">
    <name type="scientific">Candidatus Desulfatifera sulfidica</name>
    <dbReference type="NCBI Taxonomy" id="2841691"/>
    <lineage>
        <taxon>Bacteria</taxon>
        <taxon>Pseudomonadati</taxon>
        <taxon>Thermodesulfobacteriota</taxon>
        <taxon>Desulfobulbia</taxon>
        <taxon>Desulfobulbales</taxon>
        <taxon>Desulfobulbaceae</taxon>
        <taxon>Candidatus Desulfatifera</taxon>
    </lineage>
</organism>
<dbReference type="GO" id="GO:0008483">
    <property type="term" value="F:transaminase activity"/>
    <property type="evidence" value="ECO:0007669"/>
    <property type="project" value="UniProtKB-KW"/>
</dbReference>
<evidence type="ECO:0000256" key="1">
    <source>
        <dbReference type="ARBA" id="ARBA00001933"/>
    </source>
</evidence>
<dbReference type="InterPro" id="IPR015424">
    <property type="entry name" value="PyrdxlP-dep_Trfase"/>
</dbReference>
<dbReference type="AlphaFoldDB" id="A0A8J6N843"/>
<dbReference type="Gene3D" id="3.90.1150.10">
    <property type="entry name" value="Aspartate Aminotransferase, domain 1"/>
    <property type="match status" value="1"/>
</dbReference>
<dbReference type="Gene3D" id="3.40.640.10">
    <property type="entry name" value="Type I PLP-dependent aspartate aminotransferase-like (Major domain)"/>
    <property type="match status" value="1"/>
</dbReference>
<dbReference type="GO" id="GO:0030170">
    <property type="term" value="F:pyridoxal phosphate binding"/>
    <property type="evidence" value="ECO:0007669"/>
    <property type="project" value="InterPro"/>
</dbReference>
<gene>
    <name evidence="4" type="ORF">H8E79_05275</name>
</gene>
<dbReference type="Proteomes" id="UP000599024">
    <property type="component" value="Unassembled WGS sequence"/>
</dbReference>
<dbReference type="SUPFAM" id="SSF53383">
    <property type="entry name" value="PLP-dependent transferases"/>
    <property type="match status" value="1"/>
</dbReference>
<comment type="caution">
    <text evidence="4">The sequence shown here is derived from an EMBL/GenBank/DDBJ whole genome shotgun (WGS) entry which is preliminary data.</text>
</comment>
<evidence type="ECO:0000256" key="2">
    <source>
        <dbReference type="ARBA" id="ARBA00022679"/>
    </source>
</evidence>
<comment type="cofactor">
    <cofactor evidence="1">
        <name>pyridoxal 5'-phosphate</name>
        <dbReference type="ChEBI" id="CHEBI:597326"/>
    </cofactor>
</comment>
<keyword evidence="2" id="KW-0808">Transferase</keyword>
<dbReference type="InterPro" id="IPR015422">
    <property type="entry name" value="PyrdxlP-dep_Trfase_small"/>
</dbReference>
<dbReference type="Pfam" id="PF00155">
    <property type="entry name" value="Aminotran_1_2"/>
    <property type="match status" value="1"/>
</dbReference>
<dbReference type="PANTHER" id="PTHR13693">
    <property type="entry name" value="CLASS II AMINOTRANSFERASE/8-AMINO-7-OXONONANOATE SYNTHASE"/>
    <property type="match status" value="1"/>
</dbReference>
<evidence type="ECO:0000313" key="5">
    <source>
        <dbReference type="Proteomes" id="UP000599024"/>
    </source>
</evidence>